<gene>
    <name evidence="1" type="ORF">Acy02nite_68770</name>
</gene>
<protein>
    <submittedName>
        <fullName evidence="1">Uncharacterized protein</fullName>
    </submittedName>
</protein>
<accession>A0A919IQA3</accession>
<dbReference type="Proteomes" id="UP000619479">
    <property type="component" value="Unassembled WGS sequence"/>
</dbReference>
<dbReference type="AlphaFoldDB" id="A0A919IQA3"/>
<name>A0A919IQA3_9ACTN</name>
<keyword evidence="2" id="KW-1185">Reference proteome</keyword>
<dbReference type="EMBL" id="BOMH01000056">
    <property type="protein sequence ID" value="GID68996.1"/>
    <property type="molecule type" value="Genomic_DNA"/>
</dbReference>
<evidence type="ECO:0000313" key="2">
    <source>
        <dbReference type="Proteomes" id="UP000619479"/>
    </source>
</evidence>
<reference evidence="1" key="1">
    <citation type="submission" date="2021-01" db="EMBL/GenBank/DDBJ databases">
        <title>Whole genome shotgun sequence of Actinoplanes cyaneus NBRC 14990.</title>
        <authorList>
            <person name="Komaki H."/>
            <person name="Tamura T."/>
        </authorList>
    </citation>
    <scope>NUCLEOTIDE SEQUENCE</scope>
    <source>
        <strain evidence="1">NBRC 14990</strain>
    </source>
</reference>
<evidence type="ECO:0000313" key="1">
    <source>
        <dbReference type="EMBL" id="GID68996.1"/>
    </source>
</evidence>
<comment type="caution">
    <text evidence="1">The sequence shown here is derived from an EMBL/GenBank/DDBJ whole genome shotgun (WGS) entry which is preliminary data.</text>
</comment>
<sequence>MTISHITTAPPHTDYPHPAGYLPDCSSQCHCAPGKAECVFGGAHEPDRVLCVAGLCEHGCEGL</sequence>
<proteinExistence type="predicted"/>
<organism evidence="1 2">
    <name type="scientific">Actinoplanes cyaneus</name>
    <dbReference type="NCBI Taxonomy" id="52696"/>
    <lineage>
        <taxon>Bacteria</taxon>
        <taxon>Bacillati</taxon>
        <taxon>Actinomycetota</taxon>
        <taxon>Actinomycetes</taxon>
        <taxon>Micromonosporales</taxon>
        <taxon>Micromonosporaceae</taxon>
        <taxon>Actinoplanes</taxon>
    </lineage>
</organism>